<protein>
    <recommendedName>
        <fullName evidence="3">Restriction endonuclease type IV Mrr domain-containing protein</fullName>
    </recommendedName>
</protein>
<dbReference type="AlphaFoldDB" id="A0AAV5V0C1"/>
<dbReference type="EMBL" id="BTSY01000002">
    <property type="protein sequence ID" value="GMT12761.1"/>
    <property type="molecule type" value="Genomic_DNA"/>
</dbReference>
<gene>
    <name evidence="1" type="ORF">PFISCL1PPCAC_4058</name>
</gene>
<organism evidence="1 2">
    <name type="scientific">Pristionchus fissidentatus</name>
    <dbReference type="NCBI Taxonomy" id="1538716"/>
    <lineage>
        <taxon>Eukaryota</taxon>
        <taxon>Metazoa</taxon>
        <taxon>Ecdysozoa</taxon>
        <taxon>Nematoda</taxon>
        <taxon>Chromadorea</taxon>
        <taxon>Rhabditida</taxon>
        <taxon>Rhabditina</taxon>
        <taxon>Diplogasteromorpha</taxon>
        <taxon>Diplogasteroidea</taxon>
        <taxon>Neodiplogasteridae</taxon>
        <taxon>Pristionchus</taxon>
    </lineage>
</organism>
<accession>A0AAV5V0C1</accession>
<sequence length="90" mass="9837">VTTENFTESALDACNRTRSIFIVLSYARILSSMSQLVDGLDVLLASVVPQAPPPAKHADSLSHSVQSKSVALPPFAIDNRKRRRSNGRFI</sequence>
<reference evidence="1" key="1">
    <citation type="submission" date="2023-10" db="EMBL/GenBank/DDBJ databases">
        <title>Genome assembly of Pristionchus species.</title>
        <authorList>
            <person name="Yoshida K."/>
            <person name="Sommer R.J."/>
        </authorList>
    </citation>
    <scope>NUCLEOTIDE SEQUENCE</scope>
    <source>
        <strain evidence="1">RS5133</strain>
    </source>
</reference>
<evidence type="ECO:0000313" key="2">
    <source>
        <dbReference type="Proteomes" id="UP001432322"/>
    </source>
</evidence>
<feature type="non-terminal residue" evidence="1">
    <location>
        <position position="1"/>
    </location>
</feature>
<proteinExistence type="predicted"/>
<keyword evidence="2" id="KW-1185">Reference proteome</keyword>
<dbReference type="Proteomes" id="UP001432322">
    <property type="component" value="Unassembled WGS sequence"/>
</dbReference>
<evidence type="ECO:0000313" key="1">
    <source>
        <dbReference type="EMBL" id="GMT12761.1"/>
    </source>
</evidence>
<name>A0AAV5V0C1_9BILA</name>
<evidence type="ECO:0008006" key="3">
    <source>
        <dbReference type="Google" id="ProtNLM"/>
    </source>
</evidence>
<feature type="non-terminal residue" evidence="1">
    <location>
        <position position="90"/>
    </location>
</feature>
<comment type="caution">
    <text evidence="1">The sequence shown here is derived from an EMBL/GenBank/DDBJ whole genome shotgun (WGS) entry which is preliminary data.</text>
</comment>